<dbReference type="PANTHER" id="PTHR33576">
    <property type="entry name" value="CARBOHYDRATE BINDING DOMAIN-CONTAINING PROTEIN-RELATED"/>
    <property type="match status" value="1"/>
</dbReference>
<comment type="caution">
    <text evidence="2">The sequence shown here is derived from an EMBL/GenBank/DDBJ whole genome shotgun (WGS) entry which is preliminary data.</text>
</comment>
<dbReference type="InParanoid" id="A0A151Z753"/>
<dbReference type="Proteomes" id="UP000076078">
    <property type="component" value="Unassembled WGS sequence"/>
</dbReference>
<dbReference type="FunCoup" id="A0A151Z753">
    <property type="interactions" value="1033"/>
</dbReference>
<evidence type="ECO:0000256" key="1">
    <source>
        <dbReference type="SAM" id="SignalP"/>
    </source>
</evidence>
<protein>
    <submittedName>
        <fullName evidence="2">Uncharacterized protein</fullName>
    </submittedName>
</protein>
<name>A0A151Z753_TIELA</name>
<dbReference type="Pfam" id="PF11912">
    <property type="entry name" value="CfaA_B_C"/>
    <property type="match status" value="1"/>
</dbReference>
<accession>A0A151Z753</accession>
<dbReference type="AlphaFoldDB" id="A0A151Z753"/>
<keyword evidence="1" id="KW-0732">Signal</keyword>
<proteinExistence type="predicted"/>
<organism evidence="2 3">
    <name type="scientific">Tieghemostelium lacteum</name>
    <name type="common">Slime mold</name>
    <name type="synonym">Dictyostelium lacteum</name>
    <dbReference type="NCBI Taxonomy" id="361077"/>
    <lineage>
        <taxon>Eukaryota</taxon>
        <taxon>Amoebozoa</taxon>
        <taxon>Evosea</taxon>
        <taxon>Eumycetozoa</taxon>
        <taxon>Dictyostelia</taxon>
        <taxon>Dictyosteliales</taxon>
        <taxon>Raperosteliaceae</taxon>
        <taxon>Tieghemostelium</taxon>
    </lineage>
</organism>
<reference evidence="2 3" key="1">
    <citation type="submission" date="2015-12" db="EMBL/GenBank/DDBJ databases">
        <title>Dictyostelia acquired genes for synthesis and detection of signals that induce cell-type specialization by lateral gene transfer from prokaryotes.</title>
        <authorList>
            <person name="Gloeckner G."/>
            <person name="Schaap P."/>
        </authorList>
    </citation>
    <scope>NUCLEOTIDE SEQUENCE [LARGE SCALE GENOMIC DNA]</scope>
    <source>
        <strain evidence="2 3">TK</strain>
    </source>
</reference>
<evidence type="ECO:0000313" key="2">
    <source>
        <dbReference type="EMBL" id="KYQ89765.1"/>
    </source>
</evidence>
<gene>
    <name evidence="2" type="ORF">DLAC_09734</name>
</gene>
<feature type="signal peptide" evidence="1">
    <location>
        <begin position="1"/>
        <end position="23"/>
    </location>
</feature>
<sequence length="242" mass="27147">MKFIHIFVIFFIILNVSPHLVFTQSSEGSTSSSSSNNTNTTESVYYHLIPYDDPKCEGTPYGVSYIVKEGECTALPDSVLHYSVISSLNGSAITFKYVDNTRPKQCTGNQVYDQEYKVGECQPAGFNSNIGTSYAKYYYVNKTVEKPTIPKTEYKSSVVYTFHTLNCKNITSQVYTIGYPIELLYSDNTGAKYFCKLAVPKYTYCKNLIANECDPSIDLDKFHNNICKANSSLSYTAVVQCL</sequence>
<dbReference type="InterPro" id="IPR021837">
    <property type="entry name" value="CfaA/B/C"/>
</dbReference>
<dbReference type="EMBL" id="LODT01000039">
    <property type="protein sequence ID" value="KYQ89765.1"/>
    <property type="molecule type" value="Genomic_DNA"/>
</dbReference>
<evidence type="ECO:0000313" key="3">
    <source>
        <dbReference type="Proteomes" id="UP000076078"/>
    </source>
</evidence>
<keyword evidence="3" id="KW-1185">Reference proteome</keyword>
<feature type="chain" id="PRO_5007592907" evidence="1">
    <location>
        <begin position="24"/>
        <end position="242"/>
    </location>
</feature>